<dbReference type="AlphaFoldDB" id="A0AAV7X1L3"/>
<organism evidence="1 2">
    <name type="scientific">Pleurodeles waltl</name>
    <name type="common">Iberian ribbed newt</name>
    <dbReference type="NCBI Taxonomy" id="8319"/>
    <lineage>
        <taxon>Eukaryota</taxon>
        <taxon>Metazoa</taxon>
        <taxon>Chordata</taxon>
        <taxon>Craniata</taxon>
        <taxon>Vertebrata</taxon>
        <taxon>Euteleostomi</taxon>
        <taxon>Amphibia</taxon>
        <taxon>Batrachia</taxon>
        <taxon>Caudata</taxon>
        <taxon>Salamandroidea</taxon>
        <taxon>Salamandridae</taxon>
        <taxon>Pleurodelinae</taxon>
        <taxon>Pleurodeles</taxon>
    </lineage>
</organism>
<dbReference type="Proteomes" id="UP001066276">
    <property type="component" value="Chromosome 1_1"/>
</dbReference>
<comment type="caution">
    <text evidence="1">The sequence shown here is derived from an EMBL/GenBank/DDBJ whole genome shotgun (WGS) entry which is preliminary data.</text>
</comment>
<keyword evidence="2" id="KW-1185">Reference proteome</keyword>
<protein>
    <submittedName>
        <fullName evidence="1">Uncharacterized protein</fullName>
    </submittedName>
</protein>
<reference evidence="1" key="1">
    <citation type="journal article" date="2022" name="bioRxiv">
        <title>Sequencing and chromosome-scale assembly of the giantPleurodeles waltlgenome.</title>
        <authorList>
            <person name="Brown T."/>
            <person name="Elewa A."/>
            <person name="Iarovenko S."/>
            <person name="Subramanian E."/>
            <person name="Araus A.J."/>
            <person name="Petzold A."/>
            <person name="Susuki M."/>
            <person name="Suzuki K.-i.T."/>
            <person name="Hayashi T."/>
            <person name="Toyoda A."/>
            <person name="Oliveira C."/>
            <person name="Osipova E."/>
            <person name="Leigh N.D."/>
            <person name="Simon A."/>
            <person name="Yun M.H."/>
        </authorList>
    </citation>
    <scope>NUCLEOTIDE SEQUENCE</scope>
    <source>
        <strain evidence="1">20211129_DDA</strain>
        <tissue evidence="1">Liver</tissue>
    </source>
</reference>
<name>A0AAV7X1L3_PLEWA</name>
<dbReference type="EMBL" id="JANPWB010000001">
    <property type="protein sequence ID" value="KAJ1219192.1"/>
    <property type="molecule type" value="Genomic_DNA"/>
</dbReference>
<proteinExistence type="predicted"/>
<evidence type="ECO:0000313" key="2">
    <source>
        <dbReference type="Proteomes" id="UP001066276"/>
    </source>
</evidence>
<evidence type="ECO:0000313" key="1">
    <source>
        <dbReference type="EMBL" id="KAJ1219192.1"/>
    </source>
</evidence>
<sequence>MPSILSVRSFKKRSARTLFVTRTFYINGSVSGLELVLRAVIGGEPLQSLSSIVGAAVGPSRGSAPPVNHIGKPSAAANCVQVQALRVHGEIVISVGHVKERDACFAGFHRELDVLRLVV</sequence>
<accession>A0AAV7X1L3</accession>
<gene>
    <name evidence="1" type="ORF">NDU88_006763</name>
</gene>